<accession>A0ABQ0JYH7</accession>
<evidence type="ECO:0000313" key="2">
    <source>
        <dbReference type="Proteomes" id="UP000032309"/>
    </source>
</evidence>
<name>A0ABQ0JYH7_9BACT</name>
<sequence>MQSSPFFFNIASEMKKVISYHQRQVVDLSWRGK</sequence>
<gene>
    <name evidence="1" type="ORF">BROSI_A2326</name>
</gene>
<organism evidence="1 2">
    <name type="scientific">Candidatus Brocadia sinica JPN1</name>
    <dbReference type="NCBI Taxonomy" id="1197129"/>
    <lineage>
        <taxon>Bacteria</taxon>
        <taxon>Pseudomonadati</taxon>
        <taxon>Planctomycetota</taxon>
        <taxon>Candidatus Brocadiia</taxon>
        <taxon>Candidatus Brocadiales</taxon>
        <taxon>Candidatus Brocadiaceae</taxon>
        <taxon>Candidatus Brocadia</taxon>
    </lineage>
</organism>
<proteinExistence type="predicted"/>
<dbReference type="Proteomes" id="UP000032309">
    <property type="component" value="Unassembled WGS sequence"/>
</dbReference>
<dbReference type="EMBL" id="BAFN01000001">
    <property type="protein sequence ID" value="GAN33792.1"/>
    <property type="molecule type" value="Genomic_DNA"/>
</dbReference>
<reference evidence="2" key="1">
    <citation type="journal article" date="2015" name="Genome Announc.">
        <title>Draft Genome Sequence of an Anaerobic Ammonium-Oxidizing Bacterium, "Candidatus Brocadia sinica".</title>
        <authorList>
            <person name="Oshiki M."/>
            <person name="Shinyako-Hata K."/>
            <person name="Satoh H."/>
            <person name="Okabe S."/>
        </authorList>
    </citation>
    <scope>NUCLEOTIDE SEQUENCE [LARGE SCALE GENOMIC DNA]</scope>
    <source>
        <strain evidence="2">JPN1</strain>
    </source>
</reference>
<keyword evidence="2" id="KW-1185">Reference proteome</keyword>
<evidence type="ECO:0000313" key="1">
    <source>
        <dbReference type="EMBL" id="GAN33792.1"/>
    </source>
</evidence>
<comment type="caution">
    <text evidence="1">The sequence shown here is derived from an EMBL/GenBank/DDBJ whole genome shotgun (WGS) entry which is preliminary data.</text>
</comment>
<protein>
    <submittedName>
        <fullName evidence="1">Uncharacterized protein</fullName>
    </submittedName>
</protein>